<evidence type="ECO:0000256" key="2">
    <source>
        <dbReference type="ARBA" id="ARBA00022803"/>
    </source>
</evidence>
<dbReference type="Proteomes" id="UP001356308">
    <property type="component" value="Unassembled WGS sequence"/>
</dbReference>
<gene>
    <name evidence="4" type="ORF">V1I91_11285</name>
</gene>
<reference evidence="4 5" key="1">
    <citation type="submission" date="2024-01" db="EMBL/GenBank/DDBJ databases">
        <title>Maribacter spp. originated from different algae showed divergent polysaccharides utilization ability.</title>
        <authorList>
            <person name="Wang H."/>
            <person name="Wu Y."/>
        </authorList>
    </citation>
    <scope>NUCLEOTIDE SEQUENCE [LARGE SCALE GENOMIC DNA]</scope>
    <source>
        <strain evidence="4 5">PR1</strain>
    </source>
</reference>
<sequence>MRNTLAYKLVIGCSLLIGFYTLNAQDGLVVSNGTHQLTENEQRLQNYEDLKSLGYTEQEIYQDLGNAYFLSHNYETALFWYEKLIEITPNGKLDASYQKRYDHALSKLGTVLKQAEEDENWTELVKSDYHMTDASSKAPKRFSKRNNFRPLYIDTEYSTASLGNDRSYLRNKPVITEEKDLNYESPVVLTNNGRTAYFSKEVLVKPTTGIFSKKQKVHRIFRADKVNGEWKTIKELDLCPKEYSALHPAISKDGGRLFFASNMPGTFGEFDIYVATIKSSGIVGIAKNLGTKVNTKKNEMYPKVMEGNTLVFASEGHKGYGGLDVYMVEVEKRNVGLAMNMGSTINSPSDDFSIQFTNNEGMGYVMSNRGGNGNTMEKVAFSYFGERNTKNVRDFHLMEAMNTETRTQYSNSVFEEDH</sequence>
<dbReference type="InterPro" id="IPR019734">
    <property type="entry name" value="TPR_rpt"/>
</dbReference>
<dbReference type="InterPro" id="IPR011990">
    <property type="entry name" value="TPR-like_helical_dom_sf"/>
</dbReference>
<organism evidence="4 5">
    <name type="scientific">Maribacter cobaltidurans</name>
    <dbReference type="NCBI Taxonomy" id="1178778"/>
    <lineage>
        <taxon>Bacteria</taxon>
        <taxon>Pseudomonadati</taxon>
        <taxon>Bacteroidota</taxon>
        <taxon>Flavobacteriia</taxon>
        <taxon>Flavobacteriales</taxon>
        <taxon>Flavobacteriaceae</taxon>
        <taxon>Maribacter</taxon>
    </lineage>
</organism>
<evidence type="ECO:0000256" key="3">
    <source>
        <dbReference type="PROSITE-ProRule" id="PRU00339"/>
    </source>
</evidence>
<dbReference type="Pfam" id="PF07676">
    <property type="entry name" value="PD40"/>
    <property type="match status" value="1"/>
</dbReference>
<dbReference type="Gene3D" id="2.120.10.30">
    <property type="entry name" value="TolB, C-terminal domain"/>
    <property type="match status" value="1"/>
</dbReference>
<comment type="caution">
    <text evidence="4">The sequence shown here is derived from an EMBL/GenBank/DDBJ whole genome shotgun (WGS) entry which is preliminary data.</text>
</comment>
<evidence type="ECO:0000256" key="1">
    <source>
        <dbReference type="ARBA" id="ARBA00022737"/>
    </source>
</evidence>
<dbReference type="InterPro" id="IPR011659">
    <property type="entry name" value="WD40"/>
</dbReference>
<name>A0ABU7IUK9_9FLAO</name>
<dbReference type="RefSeq" id="WP_272651354.1">
    <property type="nucleotide sequence ID" value="NZ_JAZDDG010000005.1"/>
</dbReference>
<dbReference type="PROSITE" id="PS50005">
    <property type="entry name" value="TPR"/>
    <property type="match status" value="1"/>
</dbReference>
<feature type="repeat" description="TPR" evidence="3">
    <location>
        <begin position="58"/>
        <end position="91"/>
    </location>
</feature>
<dbReference type="SUPFAM" id="SSF82171">
    <property type="entry name" value="DPP6 N-terminal domain-like"/>
    <property type="match status" value="1"/>
</dbReference>
<dbReference type="SUPFAM" id="SSF48452">
    <property type="entry name" value="TPR-like"/>
    <property type="match status" value="1"/>
</dbReference>
<keyword evidence="5" id="KW-1185">Reference proteome</keyword>
<proteinExistence type="predicted"/>
<dbReference type="Pfam" id="PF07719">
    <property type="entry name" value="TPR_2"/>
    <property type="match status" value="1"/>
</dbReference>
<keyword evidence="1" id="KW-0677">Repeat</keyword>
<accession>A0ABU7IUK9</accession>
<evidence type="ECO:0000313" key="4">
    <source>
        <dbReference type="EMBL" id="MEE1976656.1"/>
    </source>
</evidence>
<dbReference type="EMBL" id="JAZDDG010000005">
    <property type="protein sequence ID" value="MEE1976656.1"/>
    <property type="molecule type" value="Genomic_DNA"/>
</dbReference>
<evidence type="ECO:0000313" key="5">
    <source>
        <dbReference type="Proteomes" id="UP001356308"/>
    </source>
</evidence>
<protein>
    <submittedName>
        <fullName evidence="4">Tetratricopeptide repeat protein</fullName>
    </submittedName>
</protein>
<keyword evidence="2 3" id="KW-0802">TPR repeat</keyword>
<dbReference type="Gene3D" id="1.25.40.10">
    <property type="entry name" value="Tetratricopeptide repeat domain"/>
    <property type="match status" value="1"/>
</dbReference>
<dbReference type="InterPro" id="IPR013105">
    <property type="entry name" value="TPR_2"/>
</dbReference>
<dbReference type="InterPro" id="IPR011042">
    <property type="entry name" value="6-blade_b-propeller_TolB-like"/>
</dbReference>